<dbReference type="EMBL" id="FQZP01000015">
    <property type="protein sequence ID" value="SHI92286.1"/>
    <property type="molecule type" value="Genomic_DNA"/>
</dbReference>
<dbReference type="Proteomes" id="UP000324781">
    <property type="component" value="Unassembled WGS sequence"/>
</dbReference>
<evidence type="ECO:0000313" key="3">
    <source>
        <dbReference type="Proteomes" id="UP000324781"/>
    </source>
</evidence>
<dbReference type="AlphaFoldDB" id="A0A1M6F3Q2"/>
<proteinExistence type="predicted"/>
<organism evidence="2 3">
    <name type="scientific">Thermoclostridium caenicola</name>
    <dbReference type="NCBI Taxonomy" id="659425"/>
    <lineage>
        <taxon>Bacteria</taxon>
        <taxon>Bacillati</taxon>
        <taxon>Bacillota</taxon>
        <taxon>Clostridia</taxon>
        <taxon>Eubacteriales</taxon>
        <taxon>Oscillospiraceae</taxon>
        <taxon>Thermoclostridium</taxon>
    </lineage>
</organism>
<dbReference type="SUPFAM" id="SSF159234">
    <property type="entry name" value="FomD-like"/>
    <property type="match status" value="1"/>
</dbReference>
<dbReference type="Gene3D" id="2.40.380.10">
    <property type="entry name" value="FomD-like"/>
    <property type="match status" value="1"/>
</dbReference>
<dbReference type="InterPro" id="IPR035930">
    <property type="entry name" value="FomD-like_sf"/>
</dbReference>
<dbReference type="InterPro" id="IPR007295">
    <property type="entry name" value="DUF402"/>
</dbReference>
<name>A0A1M6F3Q2_9FIRM</name>
<evidence type="ECO:0000313" key="2">
    <source>
        <dbReference type="EMBL" id="SHI92286.1"/>
    </source>
</evidence>
<keyword evidence="3" id="KW-1185">Reference proteome</keyword>
<dbReference type="Pfam" id="PF04167">
    <property type="entry name" value="DUF402"/>
    <property type="match status" value="1"/>
</dbReference>
<reference evidence="2 3" key="1">
    <citation type="submission" date="2016-11" db="EMBL/GenBank/DDBJ databases">
        <authorList>
            <person name="Varghese N."/>
            <person name="Submissions S."/>
        </authorList>
    </citation>
    <scope>NUCLEOTIDE SEQUENCE [LARGE SCALE GENOMIC DNA]</scope>
    <source>
        <strain evidence="2 3">DSM 19027</strain>
    </source>
</reference>
<protein>
    <recommendedName>
        <fullName evidence="1">DUF402 domain-containing protein</fullName>
    </recommendedName>
</protein>
<dbReference type="RefSeq" id="WP_149678407.1">
    <property type="nucleotide sequence ID" value="NZ_FQZP01000015.1"/>
</dbReference>
<dbReference type="OrthoDB" id="2064617at2"/>
<sequence>MPRLYRVRYMPYEIVELSSDRILFRDHRYLVTSWDPIHPRNDIKSGISCIFLDEGWKINAMKDAQGNITWYCDIVDVRYDAEEDALYFHDLLVDVVLRKGARLEVLDLDELAEAYEQGLVTKEQLLLALKRCNKLLQKIYTTDVPSWITVMITNYTHKGGIML</sequence>
<gene>
    <name evidence="2" type="ORF">SAMN05444373_101517</name>
</gene>
<accession>A0A1M6F3Q2</accession>
<feature type="domain" description="DUF402" evidence="1">
    <location>
        <begin position="6"/>
        <end position="140"/>
    </location>
</feature>
<evidence type="ECO:0000259" key="1">
    <source>
        <dbReference type="Pfam" id="PF04167"/>
    </source>
</evidence>